<sequence>MLFELLQKTYKSLEKIVNVLVVITYANIVKRERKIYAVQPSFVLTNENAKYIMKCIKLFEDHYIIINPYQSILKYYLYEIC</sequence>
<dbReference type="EMBL" id="CAJJDO010000004">
    <property type="protein sequence ID" value="CAD8135876.1"/>
    <property type="molecule type" value="Genomic_DNA"/>
</dbReference>
<reference evidence="1" key="1">
    <citation type="submission" date="2021-01" db="EMBL/GenBank/DDBJ databases">
        <authorList>
            <consortium name="Genoscope - CEA"/>
            <person name="William W."/>
        </authorList>
    </citation>
    <scope>NUCLEOTIDE SEQUENCE</scope>
</reference>
<comment type="caution">
    <text evidence="1">The sequence shown here is derived from an EMBL/GenBank/DDBJ whole genome shotgun (WGS) entry which is preliminary data.</text>
</comment>
<dbReference type="Proteomes" id="UP000689195">
    <property type="component" value="Unassembled WGS sequence"/>
</dbReference>
<organism evidence="1 2">
    <name type="scientific">Paramecium pentaurelia</name>
    <dbReference type="NCBI Taxonomy" id="43138"/>
    <lineage>
        <taxon>Eukaryota</taxon>
        <taxon>Sar</taxon>
        <taxon>Alveolata</taxon>
        <taxon>Ciliophora</taxon>
        <taxon>Intramacronucleata</taxon>
        <taxon>Oligohymenophorea</taxon>
        <taxon>Peniculida</taxon>
        <taxon>Parameciidae</taxon>
        <taxon>Paramecium</taxon>
    </lineage>
</organism>
<evidence type="ECO:0000313" key="2">
    <source>
        <dbReference type="Proteomes" id="UP000689195"/>
    </source>
</evidence>
<accession>A0A8S1S6F6</accession>
<protein>
    <submittedName>
        <fullName evidence="1">Uncharacterized protein</fullName>
    </submittedName>
</protein>
<proteinExistence type="predicted"/>
<dbReference type="AlphaFoldDB" id="A0A8S1S6F6"/>
<keyword evidence="2" id="KW-1185">Reference proteome</keyword>
<name>A0A8S1S6F6_9CILI</name>
<gene>
    <name evidence="1" type="ORF">PPENT_87.1.T0040467</name>
</gene>
<evidence type="ECO:0000313" key="1">
    <source>
        <dbReference type="EMBL" id="CAD8135876.1"/>
    </source>
</evidence>